<evidence type="ECO:0000313" key="1">
    <source>
        <dbReference type="EMBL" id="TYR75580.1"/>
    </source>
</evidence>
<evidence type="ECO:0000313" key="2">
    <source>
        <dbReference type="Proteomes" id="UP000323317"/>
    </source>
</evidence>
<dbReference type="AlphaFoldDB" id="A0A5D4KFI5"/>
<dbReference type="Proteomes" id="UP000323317">
    <property type="component" value="Unassembled WGS sequence"/>
</dbReference>
<protein>
    <recommendedName>
        <fullName evidence="3">Phage gp6-like head-tail connector protein</fullName>
    </recommendedName>
</protein>
<name>A0A5D4KFI5_9BACI</name>
<proteinExistence type="predicted"/>
<comment type="caution">
    <text evidence="1">The sequence shown here is derived from an EMBL/GenBank/DDBJ whole genome shotgun (WGS) entry which is preliminary data.</text>
</comment>
<sequence length="100" mass="11518">MSITPDILNQFKDRMKLDDGEDDNLIHILSASNQELVRVCGAYDINTDETFRELVLERSRYVYNDAMEYFNGHFLSQINSLGIEKALEEIVLEDDTNATI</sequence>
<reference evidence="1 2" key="1">
    <citation type="submission" date="2019-08" db="EMBL/GenBank/DDBJ databases">
        <title>Bacillus genomes from the desert of Cuatro Cienegas, Coahuila.</title>
        <authorList>
            <person name="Olmedo-Alvarez G."/>
        </authorList>
    </citation>
    <scope>NUCLEOTIDE SEQUENCE [LARGE SCALE GENOMIC DNA]</scope>
    <source>
        <strain evidence="1 2">CH40_1T</strain>
    </source>
</reference>
<dbReference type="RefSeq" id="WP_148946757.1">
    <property type="nucleotide sequence ID" value="NZ_VTEH01000006.1"/>
</dbReference>
<gene>
    <name evidence="1" type="ORF">FZC79_10460</name>
</gene>
<evidence type="ECO:0008006" key="3">
    <source>
        <dbReference type="Google" id="ProtNLM"/>
    </source>
</evidence>
<dbReference type="EMBL" id="VTEH01000006">
    <property type="protein sequence ID" value="TYR75580.1"/>
    <property type="molecule type" value="Genomic_DNA"/>
</dbReference>
<organism evidence="1 2">
    <name type="scientific">Rossellomorea vietnamensis</name>
    <dbReference type="NCBI Taxonomy" id="218284"/>
    <lineage>
        <taxon>Bacteria</taxon>
        <taxon>Bacillati</taxon>
        <taxon>Bacillota</taxon>
        <taxon>Bacilli</taxon>
        <taxon>Bacillales</taxon>
        <taxon>Bacillaceae</taxon>
        <taxon>Rossellomorea</taxon>
    </lineage>
</organism>
<accession>A0A5D4KFI5</accession>